<dbReference type="GO" id="GO:0098797">
    <property type="term" value="C:plasma membrane protein complex"/>
    <property type="evidence" value="ECO:0007669"/>
    <property type="project" value="TreeGrafter"/>
</dbReference>
<comment type="function">
    <text evidence="10">Interacts with outer membrane receptor proteins that carry out high-affinity binding and energy dependent uptake into the periplasmic space of specific substrates. It could act to transduce energy from the cytoplasmic membrane to specific energy-requiring processes in the outer membrane, resulting in the release into the periplasm of ligands bound by these outer membrane proteins.</text>
</comment>
<comment type="similarity">
    <text evidence="2 10">Belongs to the TonB family.</text>
</comment>
<dbReference type="PRINTS" id="PR01374">
    <property type="entry name" value="TONBPROTEIN"/>
</dbReference>
<keyword evidence="8" id="KW-1133">Transmembrane helix</keyword>
<keyword evidence="14" id="KW-1185">Reference proteome</keyword>
<dbReference type="SUPFAM" id="SSF74653">
    <property type="entry name" value="TolA/TonB C-terminal domain"/>
    <property type="match status" value="1"/>
</dbReference>
<dbReference type="NCBIfam" id="TIGR01352">
    <property type="entry name" value="tonB_Cterm"/>
    <property type="match status" value="1"/>
</dbReference>
<dbReference type="Pfam" id="PF03544">
    <property type="entry name" value="TonB_C"/>
    <property type="match status" value="1"/>
</dbReference>
<dbReference type="RefSeq" id="WP_275680419.1">
    <property type="nucleotide sequence ID" value="NZ_JAJLJH010000001.1"/>
</dbReference>
<dbReference type="InterPro" id="IPR003538">
    <property type="entry name" value="TonB"/>
</dbReference>
<dbReference type="GO" id="GO:0030288">
    <property type="term" value="C:outer membrane-bounded periplasmic space"/>
    <property type="evidence" value="ECO:0007669"/>
    <property type="project" value="InterPro"/>
</dbReference>
<dbReference type="InterPro" id="IPR051045">
    <property type="entry name" value="TonB-dependent_transducer"/>
</dbReference>
<keyword evidence="9" id="KW-0472">Membrane</keyword>
<dbReference type="GO" id="GO:0055085">
    <property type="term" value="P:transmembrane transport"/>
    <property type="evidence" value="ECO:0007669"/>
    <property type="project" value="InterPro"/>
</dbReference>
<dbReference type="GO" id="GO:0015031">
    <property type="term" value="P:protein transport"/>
    <property type="evidence" value="ECO:0007669"/>
    <property type="project" value="UniProtKB-UniRule"/>
</dbReference>
<evidence type="ECO:0000256" key="9">
    <source>
        <dbReference type="ARBA" id="ARBA00023136"/>
    </source>
</evidence>
<name>A0A9X1YGQ4_9BURK</name>
<dbReference type="GO" id="GO:0031992">
    <property type="term" value="F:energy transducer activity"/>
    <property type="evidence" value="ECO:0007669"/>
    <property type="project" value="InterPro"/>
</dbReference>
<dbReference type="InterPro" id="IPR037682">
    <property type="entry name" value="TonB_C"/>
</dbReference>
<evidence type="ECO:0000259" key="12">
    <source>
        <dbReference type="PROSITE" id="PS52015"/>
    </source>
</evidence>
<keyword evidence="3 10" id="KW-0813">Transport</keyword>
<evidence type="ECO:0000256" key="5">
    <source>
        <dbReference type="ARBA" id="ARBA00022519"/>
    </source>
</evidence>
<evidence type="ECO:0000256" key="1">
    <source>
        <dbReference type="ARBA" id="ARBA00004383"/>
    </source>
</evidence>
<evidence type="ECO:0000256" key="11">
    <source>
        <dbReference type="SAM" id="MobiDB-lite"/>
    </source>
</evidence>
<feature type="region of interest" description="Disordered" evidence="11">
    <location>
        <begin position="41"/>
        <end position="71"/>
    </location>
</feature>
<evidence type="ECO:0000313" key="13">
    <source>
        <dbReference type="EMBL" id="MCK9684388.1"/>
    </source>
</evidence>
<evidence type="ECO:0000256" key="2">
    <source>
        <dbReference type="ARBA" id="ARBA00006555"/>
    </source>
</evidence>
<dbReference type="PANTHER" id="PTHR33446">
    <property type="entry name" value="PROTEIN TONB-RELATED"/>
    <property type="match status" value="1"/>
</dbReference>
<sequence>MSFALSQRRTDRHPVGLLVVVGLHALLAAVLVTAKLAQKPGEPPTIALTPLDPVKPVEPKPTKLPDPAKPQIRPLLVEPPLIKTDPPPPDVITAKVDDHPQKTDEVVASVGRHDDDTVHAVARVFARAARINAGASQCRPDYPAAAQRAGVTGVTRIRFSVDASGRISGSQILQASGSSRENRLMDKAAADALAQCPVQVGTDEQGRPVGTTTDVEYVWKLD</sequence>
<comment type="caution">
    <text evidence="13">The sequence shown here is derived from an EMBL/GenBank/DDBJ whole genome shotgun (WGS) entry which is preliminary data.</text>
</comment>
<protein>
    <recommendedName>
        <fullName evidence="10">Protein TonB</fullName>
    </recommendedName>
</protein>
<comment type="subcellular location">
    <subcellularLocation>
        <location evidence="1 10">Cell inner membrane</location>
        <topology evidence="1 10">Single-pass membrane protein</topology>
        <orientation evidence="1 10">Periplasmic side</orientation>
    </subcellularLocation>
</comment>
<dbReference type="InterPro" id="IPR006260">
    <property type="entry name" value="TonB/TolA_C"/>
</dbReference>
<evidence type="ECO:0000256" key="4">
    <source>
        <dbReference type="ARBA" id="ARBA00022475"/>
    </source>
</evidence>
<evidence type="ECO:0000256" key="8">
    <source>
        <dbReference type="ARBA" id="ARBA00022989"/>
    </source>
</evidence>
<reference evidence="13" key="1">
    <citation type="submission" date="2021-11" db="EMBL/GenBank/DDBJ databases">
        <title>BS-T2-15 a new species belonging to the Comamonadaceae family isolated from the soil of a French oak forest.</title>
        <authorList>
            <person name="Mieszkin S."/>
            <person name="Alain K."/>
        </authorList>
    </citation>
    <scope>NUCLEOTIDE SEQUENCE</scope>
    <source>
        <strain evidence="13">BS-T2-15</strain>
    </source>
</reference>
<evidence type="ECO:0000256" key="10">
    <source>
        <dbReference type="RuleBase" id="RU362123"/>
    </source>
</evidence>
<dbReference type="PANTHER" id="PTHR33446:SF2">
    <property type="entry name" value="PROTEIN TONB"/>
    <property type="match status" value="1"/>
</dbReference>
<organism evidence="13 14">
    <name type="scientific">Scleromatobacter humisilvae</name>
    <dbReference type="NCBI Taxonomy" id="2897159"/>
    <lineage>
        <taxon>Bacteria</taxon>
        <taxon>Pseudomonadati</taxon>
        <taxon>Pseudomonadota</taxon>
        <taxon>Betaproteobacteria</taxon>
        <taxon>Burkholderiales</taxon>
        <taxon>Sphaerotilaceae</taxon>
        <taxon>Scleromatobacter</taxon>
    </lineage>
</organism>
<dbReference type="AlphaFoldDB" id="A0A9X1YGQ4"/>
<dbReference type="EMBL" id="JAJLJH010000001">
    <property type="protein sequence ID" value="MCK9684388.1"/>
    <property type="molecule type" value="Genomic_DNA"/>
</dbReference>
<dbReference type="PROSITE" id="PS52015">
    <property type="entry name" value="TONB_CTD"/>
    <property type="match status" value="1"/>
</dbReference>
<evidence type="ECO:0000256" key="3">
    <source>
        <dbReference type="ARBA" id="ARBA00022448"/>
    </source>
</evidence>
<proteinExistence type="inferred from homology"/>
<evidence type="ECO:0000256" key="6">
    <source>
        <dbReference type="ARBA" id="ARBA00022692"/>
    </source>
</evidence>
<keyword evidence="6" id="KW-0812">Transmembrane</keyword>
<keyword evidence="10" id="KW-0735">Signal-anchor</keyword>
<dbReference type="GO" id="GO:0015891">
    <property type="term" value="P:siderophore transport"/>
    <property type="evidence" value="ECO:0007669"/>
    <property type="project" value="InterPro"/>
</dbReference>
<keyword evidence="4 10" id="KW-1003">Cell membrane</keyword>
<gene>
    <name evidence="13" type="ORF">LPC04_01555</name>
</gene>
<dbReference type="Proteomes" id="UP001139353">
    <property type="component" value="Unassembled WGS sequence"/>
</dbReference>
<dbReference type="Gene3D" id="3.30.1150.10">
    <property type="match status" value="1"/>
</dbReference>
<evidence type="ECO:0000313" key="14">
    <source>
        <dbReference type="Proteomes" id="UP001139353"/>
    </source>
</evidence>
<feature type="domain" description="TonB C-terminal" evidence="12">
    <location>
        <begin position="127"/>
        <end position="222"/>
    </location>
</feature>
<accession>A0A9X1YGQ4</accession>
<keyword evidence="5 10" id="KW-0997">Cell inner membrane</keyword>
<keyword evidence="7 10" id="KW-0653">Protein transport</keyword>
<evidence type="ECO:0000256" key="7">
    <source>
        <dbReference type="ARBA" id="ARBA00022927"/>
    </source>
</evidence>